<sequence length="502" mass="57406">MHYIPVQVMLSIYVLTPKARIADVESPAPTPFENNENPTNPKEVKIQIDTNSGESSTSAAQTVVPGNYSNPGGSKKRQSKETKVYPVLVEPKPTTVPKKDGDSENGGIKAKGTQPEGTGEPIAPTVLPQNNGSENGSCTDPDGTQPDDQGENSRGDSEPTVIPEVVVEVVKVDPPAVIEDPHEKEMKAIEESLKKPPVEPPKEPVHEKSESDDYRQFEEEMSDIIKKSPKEEETDRQLAELKRQEEEQKSHLVSCRVEDETENFEDREDDMWKEEKARHAREMEEQKRKHKEEIEEMKRNREEKQKQYEEELLEMRRELAERVKTMMYCCQLKMRFDSQKDEWTDILKGIWKPLIKVVTSFYNVEDEIRMSGRDEDSGAEILFEAKLFAKMVHNAQTSLAKSYDTLADMSEQHEDKIFLKMIMKPVSEEGFKCNEIGYKLVDLMDSPSNPDYQAELVDLVKKLDSHSIPTTSSLQERSKTARIEDYSNIPEAPYPDWFQRIP</sequence>
<evidence type="ECO:0000313" key="3">
    <source>
        <dbReference type="WBParaSite" id="Csp11.Scaffold282.g720.t1"/>
    </source>
</evidence>
<dbReference type="PANTHER" id="PTHR21566:SF6">
    <property type="entry name" value="TRANSMEMBRANE PROTEIN"/>
    <property type="match status" value="1"/>
</dbReference>
<feature type="compositionally biased region" description="Polar residues" evidence="1">
    <location>
        <begin position="48"/>
        <end position="61"/>
    </location>
</feature>
<dbReference type="Pfam" id="PF05218">
    <property type="entry name" value="DUF713"/>
    <property type="match status" value="1"/>
</dbReference>
<evidence type="ECO:0000313" key="2">
    <source>
        <dbReference type="Proteomes" id="UP000095282"/>
    </source>
</evidence>
<protein>
    <submittedName>
        <fullName evidence="3">Casc1_N domain-containing protein</fullName>
    </submittedName>
</protein>
<name>A0A1I7SY66_9PELO</name>
<reference evidence="3" key="1">
    <citation type="submission" date="2016-11" db="UniProtKB">
        <authorList>
            <consortium name="WormBaseParasite"/>
        </authorList>
    </citation>
    <scope>IDENTIFICATION</scope>
</reference>
<feature type="compositionally biased region" description="Basic and acidic residues" evidence="1">
    <location>
        <begin position="179"/>
        <end position="250"/>
    </location>
</feature>
<accession>A0A1I7SY66</accession>
<dbReference type="WBParaSite" id="Csp11.Scaffold282.g720.t1">
    <property type="protein sequence ID" value="Csp11.Scaffold282.g720.t1"/>
    <property type="gene ID" value="Csp11.Scaffold282.g720"/>
</dbReference>
<organism evidence="2 3">
    <name type="scientific">Caenorhabditis tropicalis</name>
    <dbReference type="NCBI Taxonomy" id="1561998"/>
    <lineage>
        <taxon>Eukaryota</taxon>
        <taxon>Metazoa</taxon>
        <taxon>Ecdysozoa</taxon>
        <taxon>Nematoda</taxon>
        <taxon>Chromadorea</taxon>
        <taxon>Rhabditida</taxon>
        <taxon>Rhabditina</taxon>
        <taxon>Rhabditomorpha</taxon>
        <taxon>Rhabditoidea</taxon>
        <taxon>Rhabditidae</taxon>
        <taxon>Peloderinae</taxon>
        <taxon>Caenorhabditis</taxon>
    </lineage>
</organism>
<feature type="region of interest" description="Disordered" evidence="1">
    <location>
        <begin position="26"/>
        <end position="261"/>
    </location>
</feature>
<dbReference type="PANTHER" id="PTHR21566">
    <property type="entry name" value="CILIA- AND FLAGELLA-ASSOCIATED PROTEIN 251-LIKE-RELATED-RELATED"/>
    <property type="match status" value="1"/>
</dbReference>
<dbReference type="AlphaFoldDB" id="A0A1I7SY66"/>
<evidence type="ECO:0000256" key="1">
    <source>
        <dbReference type="SAM" id="MobiDB-lite"/>
    </source>
</evidence>
<feature type="compositionally biased region" description="Low complexity" evidence="1">
    <location>
        <begin position="31"/>
        <end position="41"/>
    </location>
</feature>
<dbReference type="eggNOG" id="ENOG502TI4P">
    <property type="taxonomic scope" value="Eukaryota"/>
</dbReference>
<feature type="compositionally biased region" description="Low complexity" evidence="1">
    <location>
        <begin position="158"/>
        <end position="177"/>
    </location>
</feature>
<keyword evidence="2" id="KW-1185">Reference proteome</keyword>
<feature type="compositionally biased region" description="Polar residues" evidence="1">
    <location>
        <begin position="127"/>
        <end position="138"/>
    </location>
</feature>
<dbReference type="Proteomes" id="UP000095282">
    <property type="component" value="Unplaced"/>
</dbReference>
<dbReference type="InterPro" id="IPR007883">
    <property type="entry name" value="DUF713"/>
</dbReference>
<proteinExistence type="predicted"/>